<keyword evidence="8" id="KW-0460">Magnesium</keyword>
<comment type="cofactor">
    <cofactor evidence="1">
        <name>Mg(2+)</name>
        <dbReference type="ChEBI" id="CHEBI:18420"/>
    </cofactor>
</comment>
<dbReference type="InterPro" id="IPR039657">
    <property type="entry name" value="Dimethylallyltransferase"/>
</dbReference>
<dbReference type="EC" id="2.5.1.75" evidence="3"/>
<comment type="catalytic activity">
    <reaction evidence="9">
        <text>adenosine(37) in tRNA + dimethylallyl diphosphate = N(6)-dimethylallyladenosine(37) in tRNA + diphosphate</text>
        <dbReference type="Rhea" id="RHEA:26482"/>
        <dbReference type="Rhea" id="RHEA-COMP:10162"/>
        <dbReference type="Rhea" id="RHEA-COMP:10375"/>
        <dbReference type="ChEBI" id="CHEBI:33019"/>
        <dbReference type="ChEBI" id="CHEBI:57623"/>
        <dbReference type="ChEBI" id="CHEBI:74411"/>
        <dbReference type="ChEBI" id="CHEBI:74415"/>
        <dbReference type="EC" id="2.5.1.75"/>
    </reaction>
</comment>
<sequence length="264" mass="31235">MQVYKELRILTARPIKKEYQKIKHHLYGFQSVKKKFSTGKWLKLVTEKIAIIKKRKNIPILVGGTGLYFKALTDGLVKIPNIPIKFRNKIRNLQKKVGQKKFFKQLIKLDPLINEKINPTDVQRSIRAYEVKSYTKKSLVDWFKNTKAKFDDDDFIKIYIDYPRQDLLENISTRVEQMLKQGAIEEVKKFLKLKIGQDKTSNKVIGINEIKDFLNKKSDLSEVKEKITVKTRQYAKRQSTWARSQMMNWQKVNPKDLKKFLKKI</sequence>
<dbReference type="GO" id="GO:0006400">
    <property type="term" value="P:tRNA modification"/>
    <property type="evidence" value="ECO:0007669"/>
    <property type="project" value="TreeGrafter"/>
</dbReference>
<dbReference type="GO" id="GO:0005524">
    <property type="term" value="F:ATP binding"/>
    <property type="evidence" value="ECO:0007669"/>
    <property type="project" value="UniProtKB-KW"/>
</dbReference>
<evidence type="ECO:0000256" key="2">
    <source>
        <dbReference type="ARBA" id="ARBA00005842"/>
    </source>
</evidence>
<dbReference type="AlphaFoldDB" id="A0A382AQA8"/>
<comment type="similarity">
    <text evidence="2">Belongs to the IPP transferase family.</text>
</comment>
<dbReference type="Gene3D" id="1.10.20.140">
    <property type="match status" value="1"/>
</dbReference>
<dbReference type="PANTHER" id="PTHR11088:SF60">
    <property type="entry name" value="TRNA DIMETHYLALLYLTRANSFERASE"/>
    <property type="match status" value="1"/>
</dbReference>
<dbReference type="NCBIfam" id="TIGR00174">
    <property type="entry name" value="miaA"/>
    <property type="match status" value="1"/>
</dbReference>
<dbReference type="GO" id="GO:0052381">
    <property type="term" value="F:tRNA dimethylallyltransferase activity"/>
    <property type="evidence" value="ECO:0007669"/>
    <property type="project" value="UniProtKB-EC"/>
</dbReference>
<gene>
    <name evidence="10" type="ORF">METZ01_LOCUS156579</name>
</gene>
<dbReference type="Gene3D" id="3.40.50.300">
    <property type="entry name" value="P-loop containing nucleotide triphosphate hydrolases"/>
    <property type="match status" value="1"/>
</dbReference>
<keyword evidence="4" id="KW-0808">Transferase</keyword>
<evidence type="ECO:0000256" key="6">
    <source>
        <dbReference type="ARBA" id="ARBA00022741"/>
    </source>
</evidence>
<evidence type="ECO:0000256" key="4">
    <source>
        <dbReference type="ARBA" id="ARBA00022679"/>
    </source>
</evidence>
<evidence type="ECO:0000256" key="1">
    <source>
        <dbReference type="ARBA" id="ARBA00001946"/>
    </source>
</evidence>
<keyword evidence="5" id="KW-0819">tRNA processing</keyword>
<keyword evidence="7" id="KW-0067">ATP-binding</keyword>
<reference evidence="10" key="1">
    <citation type="submission" date="2018-05" db="EMBL/GenBank/DDBJ databases">
        <authorList>
            <person name="Lanie J.A."/>
            <person name="Ng W.-L."/>
            <person name="Kazmierczak K.M."/>
            <person name="Andrzejewski T.M."/>
            <person name="Davidsen T.M."/>
            <person name="Wayne K.J."/>
            <person name="Tettelin H."/>
            <person name="Glass J.I."/>
            <person name="Rusch D."/>
            <person name="Podicherti R."/>
            <person name="Tsui H.-C.T."/>
            <person name="Winkler M.E."/>
        </authorList>
    </citation>
    <scope>NUCLEOTIDE SEQUENCE</scope>
</reference>
<evidence type="ECO:0000256" key="8">
    <source>
        <dbReference type="ARBA" id="ARBA00022842"/>
    </source>
</evidence>
<accession>A0A382AQA8</accession>
<evidence type="ECO:0000256" key="9">
    <source>
        <dbReference type="ARBA" id="ARBA00049563"/>
    </source>
</evidence>
<organism evidence="10">
    <name type="scientific">marine metagenome</name>
    <dbReference type="NCBI Taxonomy" id="408172"/>
    <lineage>
        <taxon>unclassified sequences</taxon>
        <taxon>metagenomes</taxon>
        <taxon>ecological metagenomes</taxon>
    </lineage>
</organism>
<dbReference type="EMBL" id="UINC01026380">
    <property type="protein sequence ID" value="SVB03725.1"/>
    <property type="molecule type" value="Genomic_DNA"/>
</dbReference>
<evidence type="ECO:0000256" key="5">
    <source>
        <dbReference type="ARBA" id="ARBA00022694"/>
    </source>
</evidence>
<dbReference type="Pfam" id="PF01715">
    <property type="entry name" value="IPPT"/>
    <property type="match status" value="1"/>
</dbReference>
<dbReference type="SUPFAM" id="SSF52540">
    <property type="entry name" value="P-loop containing nucleoside triphosphate hydrolases"/>
    <property type="match status" value="1"/>
</dbReference>
<protein>
    <recommendedName>
        <fullName evidence="3">tRNA dimethylallyltransferase</fullName>
        <ecNumber evidence="3">2.5.1.75</ecNumber>
    </recommendedName>
</protein>
<dbReference type="PANTHER" id="PTHR11088">
    <property type="entry name" value="TRNA DIMETHYLALLYLTRANSFERASE"/>
    <property type="match status" value="1"/>
</dbReference>
<evidence type="ECO:0000313" key="10">
    <source>
        <dbReference type="EMBL" id="SVB03725.1"/>
    </source>
</evidence>
<name>A0A382AQA8_9ZZZZ</name>
<dbReference type="InterPro" id="IPR027417">
    <property type="entry name" value="P-loop_NTPase"/>
</dbReference>
<keyword evidence="6" id="KW-0547">Nucleotide-binding</keyword>
<dbReference type="InterPro" id="IPR018022">
    <property type="entry name" value="IPT"/>
</dbReference>
<evidence type="ECO:0000256" key="7">
    <source>
        <dbReference type="ARBA" id="ARBA00022840"/>
    </source>
</evidence>
<evidence type="ECO:0000256" key="3">
    <source>
        <dbReference type="ARBA" id="ARBA00012665"/>
    </source>
</evidence>
<proteinExistence type="inferred from homology"/>